<evidence type="ECO:0000256" key="3">
    <source>
        <dbReference type="ARBA" id="ARBA00012736"/>
    </source>
</evidence>
<dbReference type="GO" id="GO:0004650">
    <property type="term" value="F:polygalacturonase activity"/>
    <property type="evidence" value="ECO:0007669"/>
    <property type="project" value="UniProtKB-EC"/>
</dbReference>
<comment type="catalytic activity">
    <reaction evidence="12">
        <text>(1,4-alpha-D-galacturonosyl)n+m + H2O = (1,4-alpha-D-galacturonosyl)n + (1,4-alpha-D-galacturonosyl)m.</text>
        <dbReference type="EC" id="3.2.1.15"/>
    </reaction>
</comment>
<evidence type="ECO:0000256" key="13">
    <source>
        <dbReference type="ARBA" id="ARBA00037707"/>
    </source>
</evidence>
<keyword evidence="8" id="KW-1015">Disulfide bond</keyword>
<dbReference type="Gene3D" id="2.160.20.10">
    <property type="entry name" value="Single-stranded right-handed beta-helix, Pectin lyase-like"/>
    <property type="match status" value="1"/>
</dbReference>
<sequence length="391" mass="40723">MRSTLSSWALAASLLCTTSAFAVRPRQDGYPTAPTRPIPTVNSTCYVTAYSAVAAATAACTSITLKNILVPGNQTLDLSKLRAGTTVTFAGTTTFGFAEADYNLIEVGGTNITITAEKGAVIDGNGQAWWDGQGSNGGITKPDHFFVISKALGNSVISNLYIQNYPTHCFSIGNSVGLLMENIVLNNTAGNAPNNRSDGLAAAHNTDGFDVSSCNNTIIRHSTVLNQDDCVAITSGDHVTVSGMYCDGGHGLSIGSVGGKSNNNVTNIVFEDSHILNSQNGARIKSNSNTTGYIANITYQNIHVSNISTYGIDIQQDYLNGGPTGNPTNGVVITGVTMTNITGTAESDAQDYCILCGDGSCSDFTFNDIDITGGTNSSCNVQPVGDFVCSP</sequence>
<dbReference type="InterPro" id="IPR050434">
    <property type="entry name" value="Glycosyl_hydrlase_28"/>
</dbReference>
<dbReference type="EC" id="3.2.1.15" evidence="3"/>
<dbReference type="PROSITE" id="PS00502">
    <property type="entry name" value="POLYGALACTURONASE"/>
    <property type="match status" value="1"/>
</dbReference>
<comment type="function">
    <text evidence="13">Involved in maceration and soft-rotting of plant tissue. Hydrolyzes the 1,4-alpha glycosidic bonds of de-esterified pectate in the smooth region of the plant cell wall.</text>
</comment>
<evidence type="ECO:0000256" key="11">
    <source>
        <dbReference type="ARBA" id="ARBA00023316"/>
    </source>
</evidence>
<evidence type="ECO:0000256" key="7">
    <source>
        <dbReference type="ARBA" id="ARBA00022801"/>
    </source>
</evidence>
<dbReference type="GO" id="GO:0005576">
    <property type="term" value="C:extracellular region"/>
    <property type="evidence" value="ECO:0007669"/>
    <property type="project" value="UniProtKB-SubCell"/>
</dbReference>
<dbReference type="Pfam" id="PF00295">
    <property type="entry name" value="Glyco_hydro_28"/>
    <property type="match status" value="1"/>
</dbReference>
<gene>
    <name evidence="17" type="ORF">LTR36_010658</name>
</gene>
<comment type="caution">
    <text evidence="17">The sequence shown here is derived from an EMBL/GenBank/DDBJ whole genome shotgun (WGS) entry which is preliminary data.</text>
</comment>
<reference evidence="17 18" key="1">
    <citation type="submission" date="2021-11" db="EMBL/GenBank/DDBJ databases">
        <title>Black yeast isolated from Biological Soil Crust.</title>
        <authorList>
            <person name="Kurbessoian T."/>
        </authorList>
    </citation>
    <scope>NUCLEOTIDE SEQUENCE [LARGE SCALE GENOMIC DNA]</scope>
    <source>
        <strain evidence="17 18">CCFEE 5522</strain>
    </source>
</reference>
<dbReference type="InterPro" id="IPR000743">
    <property type="entry name" value="Glyco_hydro_28"/>
</dbReference>
<name>A0AAV9JQR0_9PEZI</name>
<evidence type="ECO:0000256" key="12">
    <source>
        <dbReference type="ARBA" id="ARBA00034074"/>
    </source>
</evidence>
<accession>A0AAV9JQR0</accession>
<dbReference type="InterPro" id="IPR012334">
    <property type="entry name" value="Pectin_lyas_fold"/>
</dbReference>
<dbReference type="PANTHER" id="PTHR31884">
    <property type="entry name" value="POLYGALACTURONASE"/>
    <property type="match status" value="1"/>
</dbReference>
<comment type="similarity">
    <text evidence="2 15">Belongs to the glycosyl hydrolase 28 family.</text>
</comment>
<dbReference type="InterPro" id="IPR006626">
    <property type="entry name" value="PbH1"/>
</dbReference>
<evidence type="ECO:0000256" key="2">
    <source>
        <dbReference type="ARBA" id="ARBA00008834"/>
    </source>
</evidence>
<feature type="chain" id="PRO_5043429381" description="endo-polygalacturonase" evidence="16">
    <location>
        <begin position="21"/>
        <end position="391"/>
    </location>
</feature>
<dbReference type="AlphaFoldDB" id="A0AAV9JQR0"/>
<dbReference type="SUPFAM" id="SSF51126">
    <property type="entry name" value="Pectin lyase-like"/>
    <property type="match status" value="1"/>
</dbReference>
<keyword evidence="10 15" id="KW-0326">Glycosidase</keyword>
<evidence type="ECO:0000256" key="16">
    <source>
        <dbReference type="SAM" id="SignalP"/>
    </source>
</evidence>
<dbReference type="GO" id="GO:0071555">
    <property type="term" value="P:cell wall organization"/>
    <property type="evidence" value="ECO:0007669"/>
    <property type="project" value="UniProtKB-KW"/>
</dbReference>
<dbReference type="PANTHER" id="PTHR31884:SF9">
    <property type="entry name" value="ENDOPOLYGALACTURONASE D-RELATED"/>
    <property type="match status" value="1"/>
</dbReference>
<keyword evidence="5 16" id="KW-0732">Signal</keyword>
<evidence type="ECO:0000256" key="5">
    <source>
        <dbReference type="ARBA" id="ARBA00022729"/>
    </source>
</evidence>
<evidence type="ECO:0000256" key="14">
    <source>
        <dbReference type="PROSITE-ProRule" id="PRU10052"/>
    </source>
</evidence>
<organism evidence="17 18">
    <name type="scientific">Oleoguttula mirabilis</name>
    <dbReference type="NCBI Taxonomy" id="1507867"/>
    <lineage>
        <taxon>Eukaryota</taxon>
        <taxon>Fungi</taxon>
        <taxon>Dikarya</taxon>
        <taxon>Ascomycota</taxon>
        <taxon>Pezizomycotina</taxon>
        <taxon>Dothideomycetes</taxon>
        <taxon>Dothideomycetidae</taxon>
        <taxon>Mycosphaerellales</taxon>
        <taxon>Teratosphaeriaceae</taxon>
        <taxon>Oleoguttula</taxon>
    </lineage>
</organism>
<dbReference type="GO" id="GO:0045490">
    <property type="term" value="P:pectin catabolic process"/>
    <property type="evidence" value="ECO:0007669"/>
    <property type="project" value="UniProtKB-ARBA"/>
</dbReference>
<dbReference type="SMART" id="SM00710">
    <property type="entry name" value="PbH1"/>
    <property type="match status" value="8"/>
</dbReference>
<evidence type="ECO:0000256" key="15">
    <source>
        <dbReference type="RuleBase" id="RU361169"/>
    </source>
</evidence>
<evidence type="ECO:0000256" key="10">
    <source>
        <dbReference type="ARBA" id="ARBA00023295"/>
    </source>
</evidence>
<evidence type="ECO:0000256" key="4">
    <source>
        <dbReference type="ARBA" id="ARBA00022525"/>
    </source>
</evidence>
<evidence type="ECO:0000313" key="18">
    <source>
        <dbReference type="Proteomes" id="UP001324427"/>
    </source>
</evidence>
<keyword evidence="4" id="KW-0964">Secreted</keyword>
<keyword evidence="11" id="KW-0961">Cell wall biogenesis/degradation</keyword>
<comment type="subcellular location">
    <subcellularLocation>
        <location evidence="1">Secreted</location>
    </subcellularLocation>
</comment>
<evidence type="ECO:0000256" key="6">
    <source>
        <dbReference type="ARBA" id="ARBA00022737"/>
    </source>
</evidence>
<feature type="signal peptide" evidence="16">
    <location>
        <begin position="1"/>
        <end position="20"/>
    </location>
</feature>
<dbReference type="EMBL" id="JAVFHQ010000009">
    <property type="protein sequence ID" value="KAK4547939.1"/>
    <property type="molecule type" value="Genomic_DNA"/>
</dbReference>
<keyword evidence="7 15" id="KW-0378">Hydrolase</keyword>
<evidence type="ECO:0000313" key="17">
    <source>
        <dbReference type="EMBL" id="KAK4547939.1"/>
    </source>
</evidence>
<dbReference type="InterPro" id="IPR011050">
    <property type="entry name" value="Pectin_lyase_fold/virulence"/>
</dbReference>
<keyword evidence="18" id="KW-1185">Reference proteome</keyword>
<evidence type="ECO:0000256" key="8">
    <source>
        <dbReference type="ARBA" id="ARBA00023157"/>
    </source>
</evidence>
<keyword evidence="6" id="KW-0677">Repeat</keyword>
<evidence type="ECO:0000256" key="9">
    <source>
        <dbReference type="ARBA" id="ARBA00023180"/>
    </source>
</evidence>
<dbReference type="Proteomes" id="UP001324427">
    <property type="component" value="Unassembled WGS sequence"/>
</dbReference>
<keyword evidence="9" id="KW-0325">Glycoprotein</keyword>
<feature type="active site" evidence="14">
    <location>
        <position position="250"/>
    </location>
</feature>
<proteinExistence type="inferred from homology"/>
<dbReference type="FunFam" id="2.160.20.10:FF:000002">
    <property type="entry name" value="Endopolygalacturonase D"/>
    <property type="match status" value="1"/>
</dbReference>
<protein>
    <recommendedName>
        <fullName evidence="3">endo-polygalacturonase</fullName>
        <ecNumber evidence="3">3.2.1.15</ecNumber>
    </recommendedName>
</protein>
<evidence type="ECO:0000256" key="1">
    <source>
        <dbReference type="ARBA" id="ARBA00004613"/>
    </source>
</evidence>